<evidence type="ECO:0000259" key="10">
    <source>
        <dbReference type="PROSITE" id="PS50893"/>
    </source>
</evidence>
<dbReference type="Proteomes" id="UP000186795">
    <property type="component" value="Unassembled WGS sequence"/>
</dbReference>
<dbReference type="EMBL" id="FTOD01000001">
    <property type="protein sequence ID" value="SIS42037.1"/>
    <property type="molecule type" value="Genomic_DNA"/>
</dbReference>
<comment type="subcellular location">
    <subcellularLocation>
        <location evidence="1">Cell membrane</location>
        <topology evidence="1">Peripheral membrane protein</topology>
    </subcellularLocation>
</comment>
<protein>
    <submittedName>
        <fullName evidence="11">Energy-coupling factor transport system ATP-binding protein</fullName>
    </submittedName>
</protein>
<dbReference type="PROSITE" id="PS50893">
    <property type="entry name" value="ABC_TRANSPORTER_2"/>
    <property type="match status" value="2"/>
</dbReference>
<evidence type="ECO:0000256" key="8">
    <source>
        <dbReference type="ARBA" id="ARBA00023136"/>
    </source>
</evidence>
<dbReference type="OrthoDB" id="501320at2"/>
<feature type="region of interest" description="Disordered" evidence="9">
    <location>
        <begin position="273"/>
        <end position="299"/>
    </location>
</feature>
<dbReference type="InterPro" id="IPR003439">
    <property type="entry name" value="ABC_transporter-like_ATP-bd"/>
</dbReference>
<keyword evidence="5" id="KW-0547">Nucleotide-binding</keyword>
<evidence type="ECO:0000256" key="6">
    <source>
        <dbReference type="ARBA" id="ARBA00022840"/>
    </source>
</evidence>
<dbReference type="GO" id="GO:0043190">
    <property type="term" value="C:ATP-binding cassette (ABC) transporter complex"/>
    <property type="evidence" value="ECO:0007669"/>
    <property type="project" value="TreeGrafter"/>
</dbReference>
<dbReference type="InterPro" id="IPR015856">
    <property type="entry name" value="ABC_transpr_CbiO/EcfA_su"/>
</dbReference>
<organism evidence="11 12">
    <name type="scientific">Kroppenstedtia eburnea</name>
    <dbReference type="NCBI Taxonomy" id="714067"/>
    <lineage>
        <taxon>Bacteria</taxon>
        <taxon>Bacillati</taxon>
        <taxon>Bacillota</taxon>
        <taxon>Bacilli</taxon>
        <taxon>Bacillales</taxon>
        <taxon>Thermoactinomycetaceae</taxon>
        <taxon>Kroppenstedtia</taxon>
    </lineage>
</organism>
<dbReference type="RefSeq" id="WP_076523141.1">
    <property type="nucleotide sequence ID" value="NZ_CP048103.1"/>
</dbReference>
<evidence type="ECO:0000256" key="2">
    <source>
        <dbReference type="ARBA" id="ARBA00005417"/>
    </source>
</evidence>
<dbReference type="PROSITE" id="PS00211">
    <property type="entry name" value="ABC_TRANSPORTER_1"/>
    <property type="match status" value="2"/>
</dbReference>
<dbReference type="SMART" id="SM00382">
    <property type="entry name" value="AAA"/>
    <property type="match status" value="2"/>
</dbReference>
<keyword evidence="8" id="KW-0472">Membrane</keyword>
<dbReference type="InterPro" id="IPR050095">
    <property type="entry name" value="ECF_ABC_transporter_ATP-bd"/>
</dbReference>
<keyword evidence="7" id="KW-1278">Translocase</keyword>
<evidence type="ECO:0000313" key="11">
    <source>
        <dbReference type="EMBL" id="SIS42037.1"/>
    </source>
</evidence>
<feature type="domain" description="ABC transporter" evidence="10">
    <location>
        <begin position="4"/>
        <end position="242"/>
    </location>
</feature>
<dbReference type="CDD" id="cd03225">
    <property type="entry name" value="ABC_cobalt_CbiO_domain1"/>
    <property type="match status" value="2"/>
</dbReference>
<keyword evidence="4" id="KW-1003">Cell membrane</keyword>
<dbReference type="AlphaFoldDB" id="A0A1N7IYF0"/>
<dbReference type="PANTHER" id="PTHR43553">
    <property type="entry name" value="HEAVY METAL TRANSPORTER"/>
    <property type="match status" value="1"/>
</dbReference>
<gene>
    <name evidence="11" type="ORF">SAMN05421790_101499</name>
</gene>
<evidence type="ECO:0000256" key="5">
    <source>
        <dbReference type="ARBA" id="ARBA00022741"/>
    </source>
</evidence>
<evidence type="ECO:0000313" key="12">
    <source>
        <dbReference type="Proteomes" id="UP000186795"/>
    </source>
</evidence>
<dbReference type="GO" id="GO:0042626">
    <property type="term" value="F:ATPase-coupled transmembrane transporter activity"/>
    <property type="evidence" value="ECO:0007669"/>
    <property type="project" value="TreeGrafter"/>
</dbReference>
<dbReference type="GO" id="GO:0016887">
    <property type="term" value="F:ATP hydrolysis activity"/>
    <property type="evidence" value="ECO:0007669"/>
    <property type="project" value="InterPro"/>
</dbReference>
<keyword evidence="12" id="KW-1185">Reference proteome</keyword>
<evidence type="ECO:0000256" key="3">
    <source>
        <dbReference type="ARBA" id="ARBA00022448"/>
    </source>
</evidence>
<dbReference type="GO" id="GO:0005524">
    <property type="term" value="F:ATP binding"/>
    <property type="evidence" value="ECO:0007669"/>
    <property type="project" value="UniProtKB-KW"/>
</dbReference>
<evidence type="ECO:0000256" key="7">
    <source>
        <dbReference type="ARBA" id="ARBA00022967"/>
    </source>
</evidence>
<keyword evidence="6 11" id="KW-0067">ATP-binding</keyword>
<dbReference type="Pfam" id="PF00005">
    <property type="entry name" value="ABC_tran"/>
    <property type="match status" value="2"/>
</dbReference>
<accession>A0A1N7IYF0</accession>
<dbReference type="Gene3D" id="3.40.50.300">
    <property type="entry name" value="P-loop containing nucleotide triphosphate hydrolases"/>
    <property type="match status" value="2"/>
</dbReference>
<proteinExistence type="inferred from homology"/>
<evidence type="ECO:0000256" key="9">
    <source>
        <dbReference type="SAM" id="MobiDB-lite"/>
    </source>
</evidence>
<name>A0A1N7IYF0_9BACL</name>
<reference evidence="12" key="1">
    <citation type="submission" date="2017-01" db="EMBL/GenBank/DDBJ databases">
        <authorList>
            <person name="Varghese N."/>
            <person name="Submissions S."/>
        </authorList>
    </citation>
    <scope>NUCLEOTIDE SEQUENCE [LARGE SCALE GENOMIC DNA]</scope>
    <source>
        <strain evidence="12">DSM 45196</strain>
    </source>
</reference>
<feature type="domain" description="ABC transporter" evidence="10">
    <location>
        <begin position="300"/>
        <end position="530"/>
    </location>
</feature>
<keyword evidence="3" id="KW-0813">Transport</keyword>
<evidence type="ECO:0000256" key="4">
    <source>
        <dbReference type="ARBA" id="ARBA00022475"/>
    </source>
</evidence>
<dbReference type="InterPro" id="IPR017871">
    <property type="entry name" value="ABC_transporter-like_CS"/>
</dbReference>
<dbReference type="InterPro" id="IPR003593">
    <property type="entry name" value="AAA+_ATPase"/>
</dbReference>
<comment type="similarity">
    <text evidence="2">Belongs to the ABC transporter superfamily.</text>
</comment>
<dbReference type="SUPFAM" id="SSF52540">
    <property type="entry name" value="P-loop containing nucleoside triphosphate hydrolases"/>
    <property type="match status" value="2"/>
</dbReference>
<dbReference type="InterPro" id="IPR027417">
    <property type="entry name" value="P-loop_NTPase"/>
</dbReference>
<dbReference type="PANTHER" id="PTHR43553:SF27">
    <property type="entry name" value="ENERGY-COUPLING FACTOR TRANSPORTER ATP-BINDING PROTEIN ECFA2"/>
    <property type="match status" value="1"/>
</dbReference>
<evidence type="ECO:0000256" key="1">
    <source>
        <dbReference type="ARBA" id="ARBA00004202"/>
    </source>
</evidence>
<sequence length="560" mass="61830">MSDLKCVRVGFNYAGTSSPAVQDLSLSIAPGEFVLLCGPSGCGKTTLLRLIKRELRPAGQMTGEIRYGGIPLQDLPARRAAGEIGMVFQHPEHQIVMENALQELVFGMENLGFSSDLMRRRAAETTAYLGLEKILSRRTEFLSGGQKQLLNLASVLALRPRLLLLDEPTGHLDPVAAVRFLHTVKRLNEETGMTVIFTEHRLEEAYPLADRVLVMNRGRLCFNGSPREGIRWMKESGPGHQELIPAVPSLVLQTGVSEGDSLPLTVKEGREWLRERKSRPSLSSSDPERSHPEPSGQPLLSLRRVDFGYAPEEAVLKQTSFDVFSGECVAVFGGNGSGKSTLLQVMAGLLHPNSGSIRYRGRKWTRRPLRGRSRPIGYLPQNPEAYFLHETVEAELQAASRHAGEEGRQRREEAISRFSLTSLLSRHPHDLSGGEMQKVALACLLLRDLELLLLDEPTKGVDPGCKSLFSRLLKSWAEQGKTVVLTTHDVEFAAVTATRCSLLFDGELLASGAVGPFFRQNDFYTTAVYRMTRDTGVPEAVTVEEAVRLWQGQPGRSVLS</sequence>